<comment type="caution">
    <text evidence="4">The sequence shown here is derived from an EMBL/GenBank/DDBJ whole genome shotgun (WGS) entry which is preliminary data.</text>
</comment>
<comment type="similarity">
    <text evidence="1">Belongs to the P-Pant transferase superfamily. Gsp/Sfp/HetI/AcpT family.</text>
</comment>
<dbReference type="SUPFAM" id="SSF56214">
    <property type="entry name" value="4'-phosphopantetheinyl transferase"/>
    <property type="match status" value="1"/>
</dbReference>
<dbReference type="GO" id="GO:0008897">
    <property type="term" value="F:holo-[acyl-carrier-protein] synthase activity"/>
    <property type="evidence" value="ECO:0007669"/>
    <property type="project" value="InterPro"/>
</dbReference>
<dbReference type="InterPro" id="IPR008278">
    <property type="entry name" value="4-PPantetheinyl_Trfase_dom"/>
</dbReference>
<dbReference type="GO" id="GO:0019878">
    <property type="term" value="P:lysine biosynthetic process via aminoadipic acid"/>
    <property type="evidence" value="ECO:0007669"/>
    <property type="project" value="TreeGrafter"/>
</dbReference>
<dbReference type="AlphaFoldDB" id="A0A917F7A5"/>
<evidence type="ECO:0000313" key="4">
    <source>
        <dbReference type="EMBL" id="GGF55189.1"/>
    </source>
</evidence>
<protein>
    <recommendedName>
        <fullName evidence="3">4'-phosphopantetheinyl transferase domain-containing protein</fullName>
    </recommendedName>
</protein>
<dbReference type="GO" id="GO:0000287">
    <property type="term" value="F:magnesium ion binding"/>
    <property type="evidence" value="ECO:0007669"/>
    <property type="project" value="InterPro"/>
</dbReference>
<dbReference type="Proteomes" id="UP000632498">
    <property type="component" value="Unassembled WGS sequence"/>
</dbReference>
<dbReference type="Pfam" id="PF01648">
    <property type="entry name" value="ACPS"/>
    <property type="match status" value="1"/>
</dbReference>
<keyword evidence="5" id="KW-1185">Reference proteome</keyword>
<accession>A0A917F7A5</accession>
<name>A0A917F7A5_9PROT</name>
<dbReference type="PANTHER" id="PTHR12215">
    <property type="entry name" value="PHOSPHOPANTETHEINE TRANSFERASE"/>
    <property type="match status" value="1"/>
</dbReference>
<dbReference type="GO" id="GO:0005829">
    <property type="term" value="C:cytosol"/>
    <property type="evidence" value="ECO:0007669"/>
    <property type="project" value="TreeGrafter"/>
</dbReference>
<feature type="domain" description="4'-phosphopantetheinyl transferase" evidence="3">
    <location>
        <begin position="6"/>
        <end position="85"/>
    </location>
</feature>
<proteinExistence type="inferred from homology"/>
<keyword evidence="2" id="KW-0808">Transferase</keyword>
<organism evidence="4 5">
    <name type="scientific">Terasakiella brassicae</name>
    <dbReference type="NCBI Taxonomy" id="1634917"/>
    <lineage>
        <taxon>Bacteria</taxon>
        <taxon>Pseudomonadati</taxon>
        <taxon>Pseudomonadota</taxon>
        <taxon>Alphaproteobacteria</taxon>
        <taxon>Rhodospirillales</taxon>
        <taxon>Terasakiellaceae</taxon>
        <taxon>Terasakiella</taxon>
    </lineage>
</organism>
<evidence type="ECO:0000256" key="2">
    <source>
        <dbReference type="ARBA" id="ARBA00022679"/>
    </source>
</evidence>
<dbReference type="EMBL" id="BMHV01000003">
    <property type="protein sequence ID" value="GGF55189.1"/>
    <property type="molecule type" value="Genomic_DNA"/>
</dbReference>
<evidence type="ECO:0000313" key="5">
    <source>
        <dbReference type="Proteomes" id="UP000632498"/>
    </source>
</evidence>
<evidence type="ECO:0000256" key="1">
    <source>
        <dbReference type="ARBA" id="ARBA00010990"/>
    </source>
</evidence>
<reference evidence="4" key="1">
    <citation type="journal article" date="2014" name="Int. J. Syst. Evol. Microbiol.">
        <title>Complete genome sequence of Corynebacterium casei LMG S-19264T (=DSM 44701T), isolated from a smear-ripened cheese.</title>
        <authorList>
            <consortium name="US DOE Joint Genome Institute (JGI-PGF)"/>
            <person name="Walter F."/>
            <person name="Albersmeier A."/>
            <person name="Kalinowski J."/>
            <person name="Ruckert C."/>
        </authorList>
    </citation>
    <scope>NUCLEOTIDE SEQUENCE</scope>
    <source>
        <strain evidence="4">CGMCC 1.15254</strain>
    </source>
</reference>
<dbReference type="InterPro" id="IPR037143">
    <property type="entry name" value="4-PPantetheinyl_Trfase_dom_sf"/>
</dbReference>
<dbReference type="PANTHER" id="PTHR12215:SF10">
    <property type="entry name" value="L-AMINOADIPATE-SEMIALDEHYDE DEHYDROGENASE-PHOSPHOPANTETHEINYL TRANSFERASE"/>
    <property type="match status" value="1"/>
</dbReference>
<dbReference type="Gene3D" id="3.90.470.20">
    <property type="entry name" value="4'-phosphopantetheinyl transferase domain"/>
    <property type="match status" value="1"/>
</dbReference>
<sequence length="143" mass="16512">MYGHDLGVDIEEQRLMVERDQLVGDFFSEQEIIQWEKLSDYDKDNAFFIGWTRKEAYIKALGLGLSLDLKSFSVSFDENEDHLLSGDNDKWRLVPFLTAPNYRACVACPQQAKTLSFFHIPELGSNDLFKNVQSPNKVVVFDR</sequence>
<reference evidence="4" key="2">
    <citation type="submission" date="2020-09" db="EMBL/GenBank/DDBJ databases">
        <authorList>
            <person name="Sun Q."/>
            <person name="Zhou Y."/>
        </authorList>
    </citation>
    <scope>NUCLEOTIDE SEQUENCE</scope>
    <source>
        <strain evidence="4">CGMCC 1.15254</strain>
    </source>
</reference>
<gene>
    <name evidence="4" type="ORF">GCM10011332_05740</name>
</gene>
<evidence type="ECO:0000259" key="3">
    <source>
        <dbReference type="Pfam" id="PF01648"/>
    </source>
</evidence>
<dbReference type="InterPro" id="IPR050559">
    <property type="entry name" value="P-Pant_transferase_sf"/>
</dbReference>